<evidence type="ECO:0000313" key="6">
    <source>
        <dbReference type="EMBL" id="QSO46100.1"/>
    </source>
</evidence>
<sequence>MILIELTKRQETIIDIVKNHGPITGERIAEMLSLTRATLRPDLSILTMAGFVEARPRVGYFYSGKKNADLFGDALARMRVSDYQSVPIVVQETVSVYDAVVTMFMEDVGSLIVLKERFLQGVVSRKDLLKVAIGGGNIHELPVNLAMTRLPNVITISADASLYDGAVLMMRHQVDSLPVTPKRLESGENVEVIGRISKTTITRAFVELGQYHEI</sequence>
<dbReference type="InterPro" id="IPR000644">
    <property type="entry name" value="CBS_dom"/>
</dbReference>
<dbReference type="FunFam" id="1.10.10.10:FF:000257">
    <property type="entry name" value="Transcriptional repressor CcpN"/>
    <property type="match status" value="1"/>
</dbReference>
<dbReference type="Pfam" id="PF08279">
    <property type="entry name" value="HTH_11"/>
    <property type="match status" value="1"/>
</dbReference>
<dbReference type="InterPro" id="IPR016842">
    <property type="entry name" value="UCP026546_HTH-CBS"/>
</dbReference>
<name>A0A9X7Z6B8_9BACL</name>
<accession>A0A9X7Z6B8</accession>
<organism evidence="6 7">
    <name type="scientific">Alicyclobacillus mengziensis</name>
    <dbReference type="NCBI Taxonomy" id="2931921"/>
    <lineage>
        <taxon>Bacteria</taxon>
        <taxon>Bacillati</taxon>
        <taxon>Bacillota</taxon>
        <taxon>Bacilli</taxon>
        <taxon>Bacillales</taxon>
        <taxon>Alicyclobacillaceae</taxon>
        <taxon>Alicyclobacillus</taxon>
    </lineage>
</organism>
<feature type="domain" description="CBS" evidence="5">
    <location>
        <begin position="83"/>
        <end position="141"/>
    </location>
</feature>
<evidence type="ECO:0000259" key="5">
    <source>
        <dbReference type="PROSITE" id="PS51371"/>
    </source>
</evidence>
<dbReference type="InterPro" id="IPR036388">
    <property type="entry name" value="WH-like_DNA-bd_sf"/>
</dbReference>
<keyword evidence="4" id="KW-0129">CBS domain</keyword>
<evidence type="ECO:0000256" key="4">
    <source>
        <dbReference type="PROSITE-ProRule" id="PRU00703"/>
    </source>
</evidence>
<dbReference type="SUPFAM" id="SSF46785">
    <property type="entry name" value="Winged helix' DNA-binding domain"/>
    <property type="match status" value="1"/>
</dbReference>
<dbReference type="PIRSF" id="PIRSF026546">
    <property type="entry name" value="UCP026546_CBS_YqzB"/>
    <property type="match status" value="1"/>
</dbReference>
<keyword evidence="2" id="KW-0805">Transcription regulation</keyword>
<keyword evidence="7" id="KW-1185">Reference proteome</keyword>
<reference evidence="6 7" key="1">
    <citation type="submission" date="2021-02" db="EMBL/GenBank/DDBJ databases">
        <title>Alicyclobacillus curvatus sp. nov. and Alicyclobacillus mengziensis sp. nov., two acidophilic bacteria isolated from acid mine drainage.</title>
        <authorList>
            <person name="Huang Y."/>
        </authorList>
    </citation>
    <scope>NUCLEOTIDE SEQUENCE [LARGE SCALE GENOMIC DNA]</scope>
    <source>
        <strain evidence="6 7">S30H14</strain>
    </source>
</reference>
<evidence type="ECO:0000313" key="7">
    <source>
        <dbReference type="Proteomes" id="UP000663505"/>
    </source>
</evidence>
<dbReference type="GO" id="GO:0003700">
    <property type="term" value="F:DNA-binding transcription factor activity"/>
    <property type="evidence" value="ECO:0007669"/>
    <property type="project" value="InterPro"/>
</dbReference>
<dbReference type="SMART" id="SM00116">
    <property type="entry name" value="CBS"/>
    <property type="match status" value="2"/>
</dbReference>
<evidence type="ECO:0000256" key="1">
    <source>
        <dbReference type="ARBA" id="ARBA00022737"/>
    </source>
</evidence>
<keyword evidence="3" id="KW-0804">Transcription</keyword>
<dbReference type="AlphaFoldDB" id="A0A9X7Z6B8"/>
<dbReference type="CDD" id="cd04617">
    <property type="entry name" value="CBS_pair_CcpN"/>
    <property type="match status" value="1"/>
</dbReference>
<dbReference type="InterPro" id="IPR051462">
    <property type="entry name" value="CBS_domain-containing"/>
</dbReference>
<dbReference type="PROSITE" id="PS51371">
    <property type="entry name" value="CBS"/>
    <property type="match status" value="2"/>
</dbReference>
<feature type="domain" description="CBS" evidence="5">
    <location>
        <begin position="147"/>
        <end position="214"/>
    </location>
</feature>
<dbReference type="InterPro" id="IPR036390">
    <property type="entry name" value="WH_DNA-bd_sf"/>
</dbReference>
<dbReference type="PANTHER" id="PTHR48108:SF32">
    <property type="entry name" value="TRANSCRIPTIONAL REPRESSOR CCPN"/>
    <property type="match status" value="1"/>
</dbReference>
<dbReference type="SMART" id="SM00420">
    <property type="entry name" value="HTH_DEOR"/>
    <property type="match status" value="1"/>
</dbReference>
<keyword evidence="1" id="KW-0677">Repeat</keyword>
<dbReference type="Gene3D" id="1.10.10.10">
    <property type="entry name" value="Winged helix-like DNA-binding domain superfamily/Winged helix DNA-binding domain"/>
    <property type="match status" value="1"/>
</dbReference>
<dbReference type="Proteomes" id="UP000663505">
    <property type="component" value="Chromosome"/>
</dbReference>
<protein>
    <submittedName>
        <fullName evidence="6">Helix-turn-helix transcriptional regulator</fullName>
    </submittedName>
</protein>
<dbReference type="KEGG" id="afx:JZ786_16445"/>
<proteinExistence type="predicted"/>
<dbReference type="PANTHER" id="PTHR48108">
    <property type="entry name" value="CBS DOMAIN-CONTAINING PROTEIN CBSX2, CHLOROPLASTIC"/>
    <property type="match status" value="1"/>
</dbReference>
<evidence type="ECO:0000256" key="3">
    <source>
        <dbReference type="ARBA" id="ARBA00023163"/>
    </source>
</evidence>
<dbReference type="Pfam" id="PF00571">
    <property type="entry name" value="CBS"/>
    <property type="match status" value="2"/>
</dbReference>
<dbReference type="InterPro" id="IPR013196">
    <property type="entry name" value="HTH_11"/>
</dbReference>
<dbReference type="SUPFAM" id="SSF54631">
    <property type="entry name" value="CBS-domain pair"/>
    <property type="match status" value="1"/>
</dbReference>
<dbReference type="EMBL" id="CP071182">
    <property type="protein sequence ID" value="QSO46100.1"/>
    <property type="molecule type" value="Genomic_DNA"/>
</dbReference>
<evidence type="ECO:0000256" key="2">
    <source>
        <dbReference type="ARBA" id="ARBA00023015"/>
    </source>
</evidence>
<dbReference type="RefSeq" id="WP_206655471.1">
    <property type="nucleotide sequence ID" value="NZ_CP071182.1"/>
</dbReference>
<dbReference type="InterPro" id="IPR001034">
    <property type="entry name" value="DeoR_HTH"/>
</dbReference>
<dbReference type="InterPro" id="IPR046342">
    <property type="entry name" value="CBS_dom_sf"/>
</dbReference>
<dbReference type="Gene3D" id="3.10.580.10">
    <property type="entry name" value="CBS-domain"/>
    <property type="match status" value="1"/>
</dbReference>
<gene>
    <name evidence="6" type="ORF">JZ786_16445</name>
</gene>